<sequence>MRTRRQNRAMSAAAAPFGSGASGASDSGPSGASGSVAPDASAALGAPAALDGALWETVDGLVRWLDRESPLPPEQERLLRILKLSEEAGEVAQAVIGAVGQNPRKGHSHTWDDVHSELCDVIVTAMVALRTLTPDAQRVFEGNLARVAGRVPGPSAPA</sequence>
<protein>
    <recommendedName>
        <fullName evidence="4">NTP pyrophosphohydrolase MazG putative catalytic core domain-containing protein</fullName>
    </recommendedName>
</protein>
<accession>A0ABQ2V3K1</accession>
<comment type="caution">
    <text evidence="2">The sequence shown here is derived from an EMBL/GenBank/DDBJ whole genome shotgun (WGS) entry which is preliminary data.</text>
</comment>
<organism evidence="2 3">
    <name type="scientific">Streptomyces albospinus</name>
    <dbReference type="NCBI Taxonomy" id="285515"/>
    <lineage>
        <taxon>Bacteria</taxon>
        <taxon>Bacillati</taxon>
        <taxon>Actinomycetota</taxon>
        <taxon>Actinomycetes</taxon>
        <taxon>Kitasatosporales</taxon>
        <taxon>Streptomycetaceae</taxon>
        <taxon>Streptomyces</taxon>
    </lineage>
</organism>
<keyword evidence="3" id="KW-1185">Reference proteome</keyword>
<dbReference type="EMBL" id="BMRP01000009">
    <property type="protein sequence ID" value="GGU64310.1"/>
    <property type="molecule type" value="Genomic_DNA"/>
</dbReference>
<evidence type="ECO:0008006" key="4">
    <source>
        <dbReference type="Google" id="ProtNLM"/>
    </source>
</evidence>
<evidence type="ECO:0000256" key="1">
    <source>
        <dbReference type="SAM" id="MobiDB-lite"/>
    </source>
</evidence>
<name>A0ABQ2V3K1_9ACTN</name>
<dbReference type="SUPFAM" id="SSF101386">
    <property type="entry name" value="all-alpha NTP pyrophosphatases"/>
    <property type="match status" value="1"/>
</dbReference>
<dbReference type="CDD" id="cd11533">
    <property type="entry name" value="NTP-PPase_Af0060_like"/>
    <property type="match status" value="1"/>
</dbReference>
<reference evidence="3" key="1">
    <citation type="journal article" date="2019" name="Int. J. Syst. Evol. Microbiol.">
        <title>The Global Catalogue of Microorganisms (GCM) 10K type strain sequencing project: providing services to taxonomists for standard genome sequencing and annotation.</title>
        <authorList>
            <consortium name="The Broad Institute Genomics Platform"/>
            <consortium name="The Broad Institute Genome Sequencing Center for Infectious Disease"/>
            <person name="Wu L."/>
            <person name="Ma J."/>
        </authorList>
    </citation>
    <scope>NUCLEOTIDE SEQUENCE [LARGE SCALE GENOMIC DNA]</scope>
    <source>
        <strain evidence="3">JCM 3399</strain>
    </source>
</reference>
<dbReference type="InterPro" id="IPR044548">
    <property type="entry name" value="AF0060_NTP-PPase_MazG-like"/>
</dbReference>
<proteinExistence type="predicted"/>
<feature type="region of interest" description="Disordered" evidence="1">
    <location>
        <begin position="1"/>
        <end position="39"/>
    </location>
</feature>
<gene>
    <name evidence="2" type="ORF">GCM10010211_31840</name>
</gene>
<dbReference type="Proteomes" id="UP000654471">
    <property type="component" value="Unassembled WGS sequence"/>
</dbReference>
<evidence type="ECO:0000313" key="3">
    <source>
        <dbReference type="Proteomes" id="UP000654471"/>
    </source>
</evidence>
<dbReference type="Gene3D" id="1.10.287.1080">
    <property type="entry name" value="MazG-like"/>
    <property type="match status" value="1"/>
</dbReference>
<feature type="compositionally biased region" description="Low complexity" evidence="1">
    <location>
        <begin position="11"/>
        <end position="39"/>
    </location>
</feature>
<evidence type="ECO:0000313" key="2">
    <source>
        <dbReference type="EMBL" id="GGU64310.1"/>
    </source>
</evidence>